<dbReference type="SUPFAM" id="SSF55874">
    <property type="entry name" value="ATPase domain of HSP90 chaperone/DNA topoisomerase II/histidine kinase"/>
    <property type="match status" value="1"/>
</dbReference>
<evidence type="ECO:0000256" key="2">
    <source>
        <dbReference type="ARBA" id="ARBA00012438"/>
    </source>
</evidence>
<dbReference type="InterPro" id="IPR050736">
    <property type="entry name" value="Sensor_HK_Regulatory"/>
</dbReference>
<dbReference type="GO" id="GO:0000155">
    <property type="term" value="F:phosphorelay sensor kinase activity"/>
    <property type="evidence" value="ECO:0007669"/>
    <property type="project" value="InterPro"/>
</dbReference>
<dbReference type="Pfam" id="PF00512">
    <property type="entry name" value="HisKA"/>
    <property type="match status" value="1"/>
</dbReference>
<dbReference type="InterPro" id="IPR005467">
    <property type="entry name" value="His_kinase_dom"/>
</dbReference>
<gene>
    <name evidence="8" type="ORF">HYPDE_23918</name>
</gene>
<keyword evidence="5 8" id="KW-0418">Kinase</keyword>
<dbReference type="PROSITE" id="PS50109">
    <property type="entry name" value="HIS_KIN"/>
    <property type="match status" value="1"/>
</dbReference>
<protein>
    <recommendedName>
        <fullName evidence="2">histidine kinase</fullName>
        <ecNumber evidence="2">2.7.13.3</ecNumber>
    </recommendedName>
</protein>
<dbReference type="PANTHER" id="PTHR43711">
    <property type="entry name" value="TWO-COMPONENT HISTIDINE KINASE"/>
    <property type="match status" value="1"/>
</dbReference>
<dbReference type="AlphaFoldDB" id="N0AZC1"/>
<dbReference type="SMART" id="SM00388">
    <property type="entry name" value="HisKA"/>
    <property type="match status" value="1"/>
</dbReference>
<name>N0AZC1_9HYPH</name>
<accession>N0AZC1</accession>
<dbReference type="PANTHER" id="PTHR43711:SF26">
    <property type="entry name" value="SENSOR HISTIDINE KINASE RCSC"/>
    <property type="match status" value="1"/>
</dbReference>
<dbReference type="InterPro" id="IPR003594">
    <property type="entry name" value="HATPase_dom"/>
</dbReference>
<evidence type="ECO:0000313" key="8">
    <source>
        <dbReference type="EMBL" id="AGK56469.1"/>
    </source>
</evidence>
<evidence type="ECO:0000256" key="6">
    <source>
        <dbReference type="ARBA" id="ARBA00023012"/>
    </source>
</evidence>
<dbReference type="InterPro" id="IPR004358">
    <property type="entry name" value="Sig_transdc_His_kin-like_C"/>
</dbReference>
<evidence type="ECO:0000256" key="1">
    <source>
        <dbReference type="ARBA" id="ARBA00000085"/>
    </source>
</evidence>
<evidence type="ECO:0000256" key="5">
    <source>
        <dbReference type="ARBA" id="ARBA00022777"/>
    </source>
</evidence>
<sequence length="306" mass="32898">MKLVISTALGCTMLFGSAGNPKTNSLMTEYASLLSDAVLRHRARVAEHSARIESELASKVKSEFIANMSHELKTPLNTVIGFSKLLTQHQERRLPDKEIVEYAMLINDAAGHLLSVINDILDISKLQSGKYAIDSREINIEGILTDSIDAFRHQSEAGQIDFDAVIAPDLPMIRGDAVKLKQIFANILSNAIKFTPVDGTIAVKALRTIDQGVIVAIRDSGVGMSPDEIEVAMTPFGQVDGGRSRWREGVGLGLPIAKALVELHGGALYIASQQNEGTEVVITFPGRDAVTTSAAATMYGVRNSAA</sequence>
<evidence type="ECO:0000259" key="7">
    <source>
        <dbReference type="PROSITE" id="PS50109"/>
    </source>
</evidence>
<dbReference type="STRING" id="670307.HYPDE_23918"/>
<dbReference type="InterPro" id="IPR036097">
    <property type="entry name" value="HisK_dim/P_sf"/>
</dbReference>
<keyword evidence="9" id="KW-1185">Reference proteome</keyword>
<dbReference type="Gene3D" id="3.30.565.10">
    <property type="entry name" value="Histidine kinase-like ATPase, C-terminal domain"/>
    <property type="match status" value="1"/>
</dbReference>
<evidence type="ECO:0000256" key="3">
    <source>
        <dbReference type="ARBA" id="ARBA00022553"/>
    </source>
</evidence>
<dbReference type="Pfam" id="PF02518">
    <property type="entry name" value="HATPase_c"/>
    <property type="match status" value="1"/>
</dbReference>
<feature type="domain" description="Histidine kinase" evidence="7">
    <location>
        <begin position="67"/>
        <end position="288"/>
    </location>
</feature>
<dbReference type="HOGENOM" id="CLU_000445_89_3_5"/>
<dbReference type="SUPFAM" id="SSF47384">
    <property type="entry name" value="Homodimeric domain of signal transducing histidine kinase"/>
    <property type="match status" value="1"/>
</dbReference>
<dbReference type="InterPro" id="IPR003661">
    <property type="entry name" value="HisK_dim/P_dom"/>
</dbReference>
<dbReference type="SMART" id="SM00387">
    <property type="entry name" value="HATPase_c"/>
    <property type="match status" value="1"/>
</dbReference>
<dbReference type="PRINTS" id="PR00344">
    <property type="entry name" value="BCTRLSENSOR"/>
</dbReference>
<evidence type="ECO:0000313" key="9">
    <source>
        <dbReference type="Proteomes" id="UP000005952"/>
    </source>
</evidence>
<dbReference type="EC" id="2.7.13.3" evidence="2"/>
<keyword evidence="3" id="KW-0597">Phosphoprotein</keyword>
<dbReference type="FunFam" id="3.30.565.10:FF:000006">
    <property type="entry name" value="Sensor histidine kinase WalK"/>
    <property type="match status" value="1"/>
</dbReference>
<dbReference type="eggNOG" id="COG2205">
    <property type="taxonomic scope" value="Bacteria"/>
</dbReference>
<dbReference type="InterPro" id="IPR036890">
    <property type="entry name" value="HATPase_C_sf"/>
</dbReference>
<reference evidence="8 9" key="1">
    <citation type="journal article" date="2013" name="Genome Announc.">
        <title>Genome sequences for three denitrifying bacterial strains isolated from a uranium- and nitrate-contaminated subsurface environment.</title>
        <authorList>
            <person name="Venkatramanan R."/>
            <person name="Prakash O."/>
            <person name="Woyke T."/>
            <person name="Chain P."/>
            <person name="Goodwin L.A."/>
            <person name="Watson D."/>
            <person name="Brooks S."/>
            <person name="Kostka J.E."/>
            <person name="Green S.J."/>
        </authorList>
    </citation>
    <scope>NUCLEOTIDE SEQUENCE [LARGE SCALE GENOMIC DNA]</scope>
    <source>
        <strain evidence="8 9">1NES1</strain>
    </source>
</reference>
<proteinExistence type="predicted"/>
<evidence type="ECO:0000256" key="4">
    <source>
        <dbReference type="ARBA" id="ARBA00022679"/>
    </source>
</evidence>
<comment type="catalytic activity">
    <reaction evidence="1">
        <text>ATP + protein L-histidine = ADP + protein N-phospho-L-histidine.</text>
        <dbReference type="EC" id="2.7.13.3"/>
    </reaction>
</comment>
<dbReference type="Proteomes" id="UP000005952">
    <property type="component" value="Chromosome"/>
</dbReference>
<organism evidence="8 9">
    <name type="scientific">Hyphomicrobium denitrificans 1NES1</name>
    <dbReference type="NCBI Taxonomy" id="670307"/>
    <lineage>
        <taxon>Bacteria</taxon>
        <taxon>Pseudomonadati</taxon>
        <taxon>Pseudomonadota</taxon>
        <taxon>Alphaproteobacteria</taxon>
        <taxon>Hyphomicrobiales</taxon>
        <taxon>Hyphomicrobiaceae</taxon>
        <taxon>Hyphomicrobium</taxon>
    </lineage>
</organism>
<keyword evidence="4" id="KW-0808">Transferase</keyword>
<dbReference type="Gene3D" id="1.10.287.130">
    <property type="match status" value="1"/>
</dbReference>
<dbReference type="KEGG" id="hdt:HYPDE_23918"/>
<dbReference type="EMBL" id="CP005587">
    <property type="protein sequence ID" value="AGK56469.1"/>
    <property type="molecule type" value="Genomic_DNA"/>
</dbReference>
<keyword evidence="6" id="KW-0902">Two-component regulatory system</keyword>
<dbReference type="CDD" id="cd00082">
    <property type="entry name" value="HisKA"/>
    <property type="match status" value="1"/>
</dbReference>